<gene>
    <name evidence="2" type="ORF">TRAPUB_7896</name>
</gene>
<keyword evidence="3" id="KW-1185">Reference proteome</keyword>
<organism evidence="2 3">
    <name type="scientific">Trametes pubescens</name>
    <name type="common">White-rot fungus</name>
    <dbReference type="NCBI Taxonomy" id="154538"/>
    <lineage>
        <taxon>Eukaryota</taxon>
        <taxon>Fungi</taxon>
        <taxon>Dikarya</taxon>
        <taxon>Basidiomycota</taxon>
        <taxon>Agaricomycotina</taxon>
        <taxon>Agaricomycetes</taxon>
        <taxon>Polyporales</taxon>
        <taxon>Polyporaceae</taxon>
        <taxon>Trametes</taxon>
    </lineage>
</organism>
<protein>
    <submittedName>
        <fullName evidence="2">Uncharacterized protein</fullName>
    </submittedName>
</protein>
<dbReference type="Proteomes" id="UP000184267">
    <property type="component" value="Unassembled WGS sequence"/>
</dbReference>
<proteinExistence type="predicted"/>
<evidence type="ECO:0000256" key="1">
    <source>
        <dbReference type="SAM" id="MobiDB-lite"/>
    </source>
</evidence>
<dbReference type="EMBL" id="MNAD01001728">
    <property type="protein sequence ID" value="OJT01638.1"/>
    <property type="molecule type" value="Genomic_DNA"/>
</dbReference>
<dbReference type="AlphaFoldDB" id="A0A1M2V235"/>
<sequence>MQCQHCGSCFSDSENGQFACVTHHARPWDVWIVGKKAVYPALYYPCCSTYRSAIPGVPQRPFNPICRVGPHVARLQLVAGWTGNHRAQAPADPFAGPSAGVNFDLPQKPAPTDSPVWSDPAPEYSA</sequence>
<dbReference type="OrthoDB" id="10580230at2759"/>
<comment type="caution">
    <text evidence="2">The sequence shown here is derived from an EMBL/GenBank/DDBJ whole genome shotgun (WGS) entry which is preliminary data.</text>
</comment>
<feature type="region of interest" description="Disordered" evidence="1">
    <location>
        <begin position="88"/>
        <end position="126"/>
    </location>
</feature>
<evidence type="ECO:0000313" key="3">
    <source>
        <dbReference type="Proteomes" id="UP000184267"/>
    </source>
</evidence>
<accession>A0A1M2V235</accession>
<reference evidence="2 3" key="1">
    <citation type="submission" date="2016-10" db="EMBL/GenBank/DDBJ databases">
        <title>Genome sequence of the basidiomycete white-rot fungus Trametes pubescens.</title>
        <authorList>
            <person name="Makela M.R."/>
            <person name="Granchi Z."/>
            <person name="Peng M."/>
            <person name="De Vries R.P."/>
            <person name="Grigoriev I."/>
            <person name="Riley R."/>
            <person name="Hilden K."/>
        </authorList>
    </citation>
    <scope>NUCLEOTIDE SEQUENCE [LARGE SCALE GENOMIC DNA]</scope>
    <source>
        <strain evidence="2 3">FBCC735</strain>
    </source>
</reference>
<name>A0A1M2V235_TRAPU</name>
<evidence type="ECO:0000313" key="2">
    <source>
        <dbReference type="EMBL" id="OJT01638.1"/>
    </source>
</evidence>